<reference evidence="3" key="2">
    <citation type="submission" date="2015-01" db="EMBL/GenBank/DDBJ databases">
        <title>Evolutionary Origins and Diversification of the Mycorrhizal Mutualists.</title>
        <authorList>
            <consortium name="DOE Joint Genome Institute"/>
            <consortium name="Mycorrhizal Genomics Consortium"/>
            <person name="Kohler A."/>
            <person name="Kuo A."/>
            <person name="Nagy L.G."/>
            <person name="Floudas D."/>
            <person name="Copeland A."/>
            <person name="Barry K.W."/>
            <person name="Cichocki N."/>
            <person name="Veneault-Fourrey C."/>
            <person name="LaButti K."/>
            <person name="Lindquist E.A."/>
            <person name="Lipzen A."/>
            <person name="Lundell T."/>
            <person name="Morin E."/>
            <person name="Murat C."/>
            <person name="Riley R."/>
            <person name="Ohm R."/>
            <person name="Sun H."/>
            <person name="Tunlid A."/>
            <person name="Henrissat B."/>
            <person name="Grigoriev I.V."/>
            <person name="Hibbett D.S."/>
            <person name="Martin F."/>
        </authorList>
    </citation>
    <scope>NUCLEOTIDE SEQUENCE [LARGE SCALE GENOMIC DNA]</scope>
    <source>
        <strain evidence="3">LaAM-08-1</strain>
    </source>
</reference>
<dbReference type="AlphaFoldDB" id="A0A0C9WX50"/>
<feature type="compositionally biased region" description="Gly residues" evidence="1">
    <location>
        <begin position="682"/>
        <end position="696"/>
    </location>
</feature>
<feature type="compositionally biased region" description="Low complexity" evidence="1">
    <location>
        <begin position="321"/>
        <end position="338"/>
    </location>
</feature>
<keyword evidence="3" id="KW-1185">Reference proteome</keyword>
<feature type="compositionally biased region" description="Low complexity" evidence="1">
    <location>
        <begin position="65"/>
        <end position="74"/>
    </location>
</feature>
<reference evidence="2 3" key="1">
    <citation type="submission" date="2014-04" db="EMBL/GenBank/DDBJ databases">
        <authorList>
            <consortium name="DOE Joint Genome Institute"/>
            <person name="Kuo A."/>
            <person name="Kohler A."/>
            <person name="Nagy L.G."/>
            <person name="Floudas D."/>
            <person name="Copeland A."/>
            <person name="Barry K.W."/>
            <person name="Cichocki N."/>
            <person name="Veneault-Fourrey C."/>
            <person name="LaButti K."/>
            <person name="Lindquist E.A."/>
            <person name="Lipzen A."/>
            <person name="Lundell T."/>
            <person name="Morin E."/>
            <person name="Murat C."/>
            <person name="Sun H."/>
            <person name="Tunlid A."/>
            <person name="Henrissat B."/>
            <person name="Grigoriev I.V."/>
            <person name="Hibbett D.S."/>
            <person name="Martin F."/>
            <person name="Nordberg H.P."/>
            <person name="Cantor M.N."/>
            <person name="Hua S.X."/>
        </authorList>
    </citation>
    <scope>NUCLEOTIDE SEQUENCE [LARGE SCALE GENOMIC DNA]</scope>
    <source>
        <strain evidence="2 3">LaAM-08-1</strain>
    </source>
</reference>
<feature type="compositionally biased region" description="Basic residues" evidence="1">
    <location>
        <begin position="344"/>
        <end position="355"/>
    </location>
</feature>
<feature type="compositionally biased region" description="Low complexity" evidence="1">
    <location>
        <begin position="413"/>
        <end position="422"/>
    </location>
</feature>
<feature type="compositionally biased region" description="Basic residues" evidence="1">
    <location>
        <begin position="167"/>
        <end position="177"/>
    </location>
</feature>
<protein>
    <submittedName>
        <fullName evidence="2">Uncharacterized protein</fullName>
    </submittedName>
</protein>
<feature type="compositionally biased region" description="Basic and acidic residues" evidence="1">
    <location>
        <begin position="652"/>
        <end position="669"/>
    </location>
</feature>
<feature type="compositionally biased region" description="Polar residues" evidence="1">
    <location>
        <begin position="178"/>
        <end position="188"/>
    </location>
</feature>
<sequence>METREFDGFLAFFVLLPTLNLLTDLAGLLLARPETETTPPLPLPRPRKQPVPFLLESFPIPPTFIPSTPTSASSNPPPSGLPSTPLPPVSGPSRVSEYDTLNLLFAASRYSHGGGRESVGSTRSSAGYGFSGPASLKIPTERRASYVVSPVPSLGLDDELPAFGSQRRTRKGRRHNSNNHQANESISEIDSCDILSSVSVMGDDDEALVPPSPFPKRPPPASPRTVVAQAAPSPRDSASVPLASPLRRTFEDQQGQHLHRQPEKEQGHDYMASVADLIDPALAPLSVSERPPITDASTSPAPTSADHSRPAFSPDHPDPPISTSSDQQSTSTSSPDQDAAALHHQLRSTRSRSASHKQALASKSPPPWDELPPPPSLGALPCPRKPETLSRISSGDGESAALRVGDTNDGLEPSPSIPSTASTSRSLYSVAMYLNPSSLSAVTSISTSSSMTITTATARTSPASLSPDLVNTSTAGTFMFEGTKEVADFSKSTIPRLKESFEGSKSMITRSFEGSKATSTFKSTPDLSKSTSSLPPNQCTSPDINTVLSQTPKPPRPSRARASDPLSRPPPASAYTGAGMGQGKRRASDGLLSLGSHSSSAYANPNSTTTTIVGGRASLSSSEGSRASLGYRSQRTGSGTTRADRYSSNNEGMRRDADREEIERLERALEGYGSGSSDDEGGGVGRRGAGKGGELGRGGRHGGGGEEGDSDSSLNLHTPLPHLTLRHELQALTARVRVPDGRGWSSEEHFECCFKRCVFHSFVSLVA</sequence>
<evidence type="ECO:0000313" key="3">
    <source>
        <dbReference type="Proteomes" id="UP000054477"/>
    </source>
</evidence>
<feature type="compositionally biased region" description="Pro residues" evidence="1">
    <location>
        <begin position="210"/>
        <end position="222"/>
    </location>
</feature>
<feature type="region of interest" description="Disordered" evidence="1">
    <location>
        <begin position="513"/>
        <end position="718"/>
    </location>
</feature>
<feature type="compositionally biased region" description="Low complexity" evidence="1">
    <location>
        <begin position="614"/>
        <end position="630"/>
    </location>
</feature>
<feature type="region of interest" description="Disordered" evidence="1">
    <location>
        <begin position="65"/>
        <end position="93"/>
    </location>
</feature>
<feature type="region of interest" description="Disordered" evidence="1">
    <location>
        <begin position="201"/>
        <end position="422"/>
    </location>
</feature>
<feature type="compositionally biased region" description="Pro residues" evidence="1">
    <location>
        <begin position="364"/>
        <end position="376"/>
    </location>
</feature>
<evidence type="ECO:0000256" key="1">
    <source>
        <dbReference type="SAM" id="MobiDB-lite"/>
    </source>
</evidence>
<feature type="compositionally biased region" description="Polar residues" evidence="1">
    <location>
        <begin position="601"/>
        <end position="612"/>
    </location>
</feature>
<organism evidence="2 3">
    <name type="scientific">Laccaria amethystina LaAM-08-1</name>
    <dbReference type="NCBI Taxonomy" id="1095629"/>
    <lineage>
        <taxon>Eukaryota</taxon>
        <taxon>Fungi</taxon>
        <taxon>Dikarya</taxon>
        <taxon>Basidiomycota</taxon>
        <taxon>Agaricomycotina</taxon>
        <taxon>Agaricomycetes</taxon>
        <taxon>Agaricomycetidae</taxon>
        <taxon>Agaricales</taxon>
        <taxon>Agaricineae</taxon>
        <taxon>Hydnangiaceae</taxon>
        <taxon>Laccaria</taxon>
    </lineage>
</organism>
<accession>A0A0C9WX50</accession>
<evidence type="ECO:0000313" key="2">
    <source>
        <dbReference type="EMBL" id="KIJ89921.1"/>
    </source>
</evidence>
<proteinExistence type="predicted"/>
<dbReference type="HOGENOM" id="CLU_364104_0_0_1"/>
<feature type="compositionally biased region" description="Polar residues" evidence="1">
    <location>
        <begin position="516"/>
        <end position="551"/>
    </location>
</feature>
<feature type="compositionally biased region" description="Low complexity" evidence="1">
    <location>
        <begin position="589"/>
        <end position="600"/>
    </location>
</feature>
<feature type="region of interest" description="Disordered" evidence="1">
    <location>
        <begin position="159"/>
        <end position="188"/>
    </location>
</feature>
<dbReference type="EMBL" id="KN839364">
    <property type="protein sequence ID" value="KIJ89921.1"/>
    <property type="molecule type" value="Genomic_DNA"/>
</dbReference>
<feature type="compositionally biased region" description="Pro residues" evidence="1">
    <location>
        <begin position="75"/>
        <end position="90"/>
    </location>
</feature>
<dbReference type="Proteomes" id="UP000054477">
    <property type="component" value="Unassembled WGS sequence"/>
</dbReference>
<feature type="compositionally biased region" description="Polar residues" evidence="1">
    <location>
        <begin position="631"/>
        <end position="651"/>
    </location>
</feature>
<gene>
    <name evidence="2" type="ORF">K443DRAFT_687048</name>
</gene>
<name>A0A0C9WX50_9AGAR</name>